<proteinExistence type="predicted"/>
<sequence>MLSPRLWQAARASGVLRHLRAPDASQLAPHSTRFETRTKESDMCASQRASKQMLKDRFEGQIPYNVLTYGDLVSLVRSLSTNRGGRPLINLSFQKSLLQSGLIITLTRKVSLYHLKSARFLQRRLLRISRLLSWKSLGSPTKCLAM</sequence>
<evidence type="ECO:0000313" key="1">
    <source>
        <dbReference type="EMBL" id="PHT25469.1"/>
    </source>
</evidence>
<name>A0A2G2UXK2_CAPBA</name>
<dbReference type="EMBL" id="MLFT02001730">
    <property type="protein sequence ID" value="PHT25469.1"/>
    <property type="molecule type" value="Genomic_DNA"/>
</dbReference>
<keyword evidence="2" id="KW-1185">Reference proteome</keyword>
<gene>
    <name evidence="1" type="ORF">CQW23_34902</name>
</gene>
<reference evidence="1 2" key="1">
    <citation type="journal article" date="2017" name="Genome Biol.">
        <title>New reference genome sequences of hot pepper reveal the massive evolution of plant disease-resistance genes by retroduplication.</title>
        <authorList>
            <person name="Kim S."/>
            <person name="Park J."/>
            <person name="Yeom S.I."/>
            <person name="Kim Y.M."/>
            <person name="Seo E."/>
            <person name="Kim K.T."/>
            <person name="Kim M.S."/>
            <person name="Lee J.M."/>
            <person name="Cheong K."/>
            <person name="Shin H.S."/>
            <person name="Kim S.B."/>
            <person name="Han K."/>
            <person name="Lee J."/>
            <person name="Park M."/>
            <person name="Lee H.A."/>
            <person name="Lee H.Y."/>
            <person name="Lee Y."/>
            <person name="Oh S."/>
            <person name="Lee J.H."/>
            <person name="Choi E."/>
            <person name="Choi E."/>
            <person name="Lee S.E."/>
            <person name="Jeon J."/>
            <person name="Kim H."/>
            <person name="Choi G."/>
            <person name="Song H."/>
            <person name="Lee J."/>
            <person name="Lee S.C."/>
            <person name="Kwon J.K."/>
            <person name="Lee H.Y."/>
            <person name="Koo N."/>
            <person name="Hong Y."/>
            <person name="Kim R.W."/>
            <person name="Kang W.H."/>
            <person name="Huh J.H."/>
            <person name="Kang B.C."/>
            <person name="Yang T.J."/>
            <person name="Lee Y.H."/>
            <person name="Bennetzen J.L."/>
            <person name="Choi D."/>
        </authorList>
    </citation>
    <scope>NUCLEOTIDE SEQUENCE [LARGE SCALE GENOMIC DNA]</scope>
    <source>
        <strain evidence="2">cv. PBC81</strain>
    </source>
</reference>
<dbReference type="Proteomes" id="UP000224567">
    <property type="component" value="Unassembled WGS sequence"/>
</dbReference>
<evidence type="ECO:0000313" key="2">
    <source>
        <dbReference type="Proteomes" id="UP000224567"/>
    </source>
</evidence>
<dbReference type="OrthoDB" id="1713821at2759"/>
<organism evidence="1 2">
    <name type="scientific">Capsicum baccatum</name>
    <name type="common">Peruvian pepper</name>
    <dbReference type="NCBI Taxonomy" id="33114"/>
    <lineage>
        <taxon>Eukaryota</taxon>
        <taxon>Viridiplantae</taxon>
        <taxon>Streptophyta</taxon>
        <taxon>Embryophyta</taxon>
        <taxon>Tracheophyta</taxon>
        <taxon>Spermatophyta</taxon>
        <taxon>Magnoliopsida</taxon>
        <taxon>eudicotyledons</taxon>
        <taxon>Gunneridae</taxon>
        <taxon>Pentapetalae</taxon>
        <taxon>asterids</taxon>
        <taxon>lamiids</taxon>
        <taxon>Solanales</taxon>
        <taxon>Solanaceae</taxon>
        <taxon>Solanoideae</taxon>
        <taxon>Capsiceae</taxon>
        <taxon>Capsicum</taxon>
    </lineage>
</organism>
<protein>
    <submittedName>
        <fullName evidence="1">Uncharacterized protein</fullName>
    </submittedName>
</protein>
<dbReference type="AlphaFoldDB" id="A0A2G2UXK2"/>
<comment type="caution">
    <text evidence="1">The sequence shown here is derived from an EMBL/GenBank/DDBJ whole genome shotgun (WGS) entry which is preliminary data.</text>
</comment>
<accession>A0A2G2UXK2</accession>
<reference evidence="2" key="2">
    <citation type="journal article" date="2017" name="J. Anim. Genet.">
        <title>Multiple reference genome sequences of hot pepper reveal the massive evolution of plant disease resistance genes by retroduplication.</title>
        <authorList>
            <person name="Kim S."/>
            <person name="Park J."/>
            <person name="Yeom S.-I."/>
            <person name="Kim Y.-M."/>
            <person name="Seo E."/>
            <person name="Kim K.-T."/>
            <person name="Kim M.-S."/>
            <person name="Lee J.M."/>
            <person name="Cheong K."/>
            <person name="Shin H.-S."/>
            <person name="Kim S.-B."/>
            <person name="Han K."/>
            <person name="Lee J."/>
            <person name="Park M."/>
            <person name="Lee H.-A."/>
            <person name="Lee H.-Y."/>
            <person name="Lee Y."/>
            <person name="Oh S."/>
            <person name="Lee J.H."/>
            <person name="Choi E."/>
            <person name="Choi E."/>
            <person name="Lee S.E."/>
            <person name="Jeon J."/>
            <person name="Kim H."/>
            <person name="Choi G."/>
            <person name="Song H."/>
            <person name="Lee J."/>
            <person name="Lee S.-C."/>
            <person name="Kwon J.-K."/>
            <person name="Lee H.-Y."/>
            <person name="Koo N."/>
            <person name="Hong Y."/>
            <person name="Kim R.W."/>
            <person name="Kang W.-H."/>
            <person name="Huh J.H."/>
            <person name="Kang B.-C."/>
            <person name="Yang T.-J."/>
            <person name="Lee Y.-H."/>
            <person name="Bennetzen J.L."/>
            <person name="Choi D."/>
        </authorList>
    </citation>
    <scope>NUCLEOTIDE SEQUENCE [LARGE SCALE GENOMIC DNA]</scope>
    <source>
        <strain evidence="2">cv. PBC81</strain>
    </source>
</reference>